<organism evidence="1 2">
    <name type="scientific">Lupinus albus</name>
    <name type="common">White lupine</name>
    <name type="synonym">Lupinus termis</name>
    <dbReference type="NCBI Taxonomy" id="3870"/>
    <lineage>
        <taxon>Eukaryota</taxon>
        <taxon>Viridiplantae</taxon>
        <taxon>Streptophyta</taxon>
        <taxon>Embryophyta</taxon>
        <taxon>Tracheophyta</taxon>
        <taxon>Spermatophyta</taxon>
        <taxon>Magnoliopsida</taxon>
        <taxon>eudicotyledons</taxon>
        <taxon>Gunneridae</taxon>
        <taxon>Pentapetalae</taxon>
        <taxon>rosids</taxon>
        <taxon>fabids</taxon>
        <taxon>Fabales</taxon>
        <taxon>Fabaceae</taxon>
        <taxon>Papilionoideae</taxon>
        <taxon>50 kb inversion clade</taxon>
        <taxon>genistoids sensu lato</taxon>
        <taxon>core genistoids</taxon>
        <taxon>Genisteae</taxon>
        <taxon>Lupinus</taxon>
    </lineage>
</organism>
<dbReference type="Proteomes" id="UP000447434">
    <property type="component" value="Chromosome 25"/>
</dbReference>
<evidence type="ECO:0000313" key="1">
    <source>
        <dbReference type="EMBL" id="KAE9585253.1"/>
    </source>
</evidence>
<reference evidence="2" key="1">
    <citation type="journal article" date="2020" name="Nat. Commun.">
        <title>Genome sequence of the cluster root forming white lupin.</title>
        <authorList>
            <person name="Hufnagel B."/>
            <person name="Marques A."/>
            <person name="Soriano A."/>
            <person name="Marques L."/>
            <person name="Divol F."/>
            <person name="Doumas P."/>
            <person name="Sallet E."/>
            <person name="Mancinotti D."/>
            <person name="Carrere S."/>
            <person name="Marande W."/>
            <person name="Arribat S."/>
            <person name="Keller J."/>
            <person name="Huneau C."/>
            <person name="Blein T."/>
            <person name="Aime D."/>
            <person name="Laguerre M."/>
            <person name="Taylor J."/>
            <person name="Schubert V."/>
            <person name="Nelson M."/>
            <person name="Geu-Flores F."/>
            <person name="Crespi M."/>
            <person name="Gallardo-Guerrero K."/>
            <person name="Delaux P.-M."/>
            <person name="Salse J."/>
            <person name="Berges H."/>
            <person name="Guyot R."/>
            <person name="Gouzy J."/>
            <person name="Peret B."/>
        </authorList>
    </citation>
    <scope>NUCLEOTIDE SEQUENCE [LARGE SCALE GENOMIC DNA]</scope>
    <source>
        <strain evidence="2">cv. Amiga</strain>
    </source>
</reference>
<proteinExistence type="predicted"/>
<dbReference type="PANTHER" id="PTHR38223:SF1">
    <property type="match status" value="1"/>
</dbReference>
<comment type="caution">
    <text evidence="1">The sequence shown here is derived from an EMBL/GenBank/DDBJ whole genome shotgun (WGS) entry which is preliminary data.</text>
</comment>
<keyword evidence="2" id="KW-1185">Reference proteome</keyword>
<protein>
    <submittedName>
        <fullName evidence="1">Uncharacterized protein</fullName>
    </submittedName>
</protein>
<accession>A0A6A4MW65</accession>
<name>A0A6A4MW65_LUPAL</name>
<dbReference type="OrthoDB" id="841242at2759"/>
<evidence type="ECO:0000313" key="2">
    <source>
        <dbReference type="Proteomes" id="UP000447434"/>
    </source>
</evidence>
<sequence>MAGLQQYNFFPTDLFYPKPQPSSNPTIVLPLHNPNIEDKNQHQQQSLPRSMVKAITLSTSIVYTHKGQQSLSRVDNKVSKFST</sequence>
<dbReference type="AlphaFoldDB" id="A0A6A4MW65"/>
<gene>
    <name evidence="1" type="ORF">Lalb_Chr25g0287021</name>
</gene>
<dbReference type="EMBL" id="WOCE01000025">
    <property type="protein sequence ID" value="KAE9585253.1"/>
    <property type="molecule type" value="Genomic_DNA"/>
</dbReference>
<dbReference type="PANTHER" id="PTHR38223">
    <property type="match status" value="1"/>
</dbReference>